<protein>
    <submittedName>
        <fullName evidence="1">Uncharacterized protein</fullName>
    </submittedName>
</protein>
<proteinExistence type="predicted"/>
<accession>A0AAD5PXH1</accession>
<keyword evidence="2" id="KW-1185">Reference proteome</keyword>
<evidence type="ECO:0000313" key="1">
    <source>
        <dbReference type="EMBL" id="KAI9558945.1"/>
    </source>
</evidence>
<gene>
    <name evidence="1" type="ORF">GHT06_015735</name>
</gene>
<dbReference type="Proteomes" id="UP000820818">
    <property type="component" value="Linkage Group LG5"/>
</dbReference>
<sequence length="112" mass="12845">MKPAIPIMMFGKQACEKKNLYPIWSKCIIAMASYAFPQSICKAMDTAILIKRLRFSLQLSMYAQKRWNNGEKTCSRPITSSITDTERRHNVLQFHDLAENGKLVSFSLSAKR</sequence>
<dbReference type="AlphaFoldDB" id="A0AAD5PXH1"/>
<reference evidence="1 2" key="1">
    <citation type="submission" date="2022-05" db="EMBL/GenBank/DDBJ databases">
        <title>A multi-omics perspective on studying reproductive biology in Daphnia sinensis.</title>
        <authorList>
            <person name="Jia J."/>
        </authorList>
    </citation>
    <scope>NUCLEOTIDE SEQUENCE [LARGE SCALE GENOMIC DNA]</scope>
    <source>
        <strain evidence="1 2">WSL</strain>
    </source>
</reference>
<comment type="caution">
    <text evidence="1">The sequence shown here is derived from an EMBL/GenBank/DDBJ whole genome shotgun (WGS) entry which is preliminary data.</text>
</comment>
<name>A0AAD5PXH1_9CRUS</name>
<organism evidence="1 2">
    <name type="scientific">Daphnia sinensis</name>
    <dbReference type="NCBI Taxonomy" id="1820382"/>
    <lineage>
        <taxon>Eukaryota</taxon>
        <taxon>Metazoa</taxon>
        <taxon>Ecdysozoa</taxon>
        <taxon>Arthropoda</taxon>
        <taxon>Crustacea</taxon>
        <taxon>Branchiopoda</taxon>
        <taxon>Diplostraca</taxon>
        <taxon>Cladocera</taxon>
        <taxon>Anomopoda</taxon>
        <taxon>Daphniidae</taxon>
        <taxon>Daphnia</taxon>
        <taxon>Daphnia similis group</taxon>
    </lineage>
</organism>
<evidence type="ECO:0000313" key="2">
    <source>
        <dbReference type="Proteomes" id="UP000820818"/>
    </source>
</evidence>
<dbReference type="EMBL" id="WJBH02000005">
    <property type="protein sequence ID" value="KAI9558945.1"/>
    <property type="molecule type" value="Genomic_DNA"/>
</dbReference>